<sequence>GILESISLRNFMCHTRLSMRFSGGVNFIVGHNGSGKSAVLTAIVIALGGKASSTSRGTSLKTLIKTGTSSAVVEITLRNNGDESVKPEVYGPKITVERRISADGQSQYKIKSSTGKVVSTKKEDLLTILDEINLHVDNPLTCLNQEMSKNFLHSKNESDKYKFFLKSTQLDQMSRDYRFIKQQQITMKSVLKQKEKAIPDLKKDVLEKERRFKDLASLQELKAKVEDFKGELAWAHVVQLEHSLKPTKRDLDKEKARTVKYDAALKKCAENETGAQAKFESLQKLAKEYQEQIKSKEPGRHKAKKLYDETKVSCKAVENNLARAVRSKREVAKDKREMEMRIQELKNSSKVDTEGKKQEREEKCAQLNERVQQLQAQLKTVSHDIEQYSHAMNQSREQISTLKSEEANQQQEHRKLKQTLNNLVAGKKNKLQLFGPKMPEFVKRIEDAFMKKKFRHKPRGPIGSCLTLKDQSLAVPVEAAIKSYLHAFVVENHNDEKILMSIRNSVFAPHERARIAIYTMKFSNQVYNVSHGRVVHPLFSSVLDLLVINDPVVANCLIDLGGIETILVIPENKDALSTIQHYAPPKNCTKAYTKLGDEVFTDRWYSNRDSTSRFLRADVEEEVRKNENMLKSLVEELNEKKRLGHQLEQDRSRNEREFKSSQQRRHKINDNLKKLKVEIRKLEAIEDPQPIDVRDLEDEVNNYTQQLTSLDSVIEEHTQQSQQYSEGKMKAKQECDEISNRIRQIAEKAEELKEQIDNVLAEIDKAKSERKHYEEGKVNHLSTIKALEMELAAQQSKVEVETKKARIICKDRIETRRAPNNIENEIRQIHRRIEAEESKRGDHATVVREFNEARQQFTEIKQKIKWSKKFLGEIDNYLDKRQFAFNQMRSLISMRCTMDFNVLLNQRGFKGKMVFKHEEQMLYISVKPHDTASLTDDLRALSGGERSFSTVCYILALWQAIQSPIRCLDEFDVFMDMANRRVAMDMMVEMALLQKKRQFIFLTPHDISALPKSPEIHVWKMADPDRAQTTLPFERN</sequence>
<evidence type="ECO:0000256" key="13">
    <source>
        <dbReference type="SAM" id="MobiDB-lite"/>
    </source>
</evidence>
<evidence type="ECO:0000256" key="1">
    <source>
        <dbReference type="ARBA" id="ARBA00004123"/>
    </source>
</evidence>
<evidence type="ECO:0000256" key="8">
    <source>
        <dbReference type="ARBA" id="ARBA00023054"/>
    </source>
</evidence>
<evidence type="ECO:0000256" key="6">
    <source>
        <dbReference type="ARBA" id="ARBA00022763"/>
    </source>
</evidence>
<dbReference type="PANTHER" id="PTHR19306:SF6">
    <property type="entry name" value="STRUCTURAL MAINTENANCE OF CHROMOSOMES PROTEIN 6"/>
    <property type="match status" value="1"/>
</dbReference>
<evidence type="ECO:0000256" key="4">
    <source>
        <dbReference type="ARBA" id="ARBA00022454"/>
    </source>
</evidence>
<keyword evidence="8 12" id="KW-0175">Coiled coil</keyword>
<keyword evidence="11" id="KW-0539">Nucleus</keyword>
<evidence type="ECO:0000313" key="16">
    <source>
        <dbReference type="Proteomes" id="UP000008144"/>
    </source>
</evidence>
<feature type="domain" description="RecF/RecN/SMC N-terminal" evidence="14">
    <location>
        <begin position="3"/>
        <end position="1003"/>
    </location>
</feature>
<dbReference type="GO" id="GO:0035861">
    <property type="term" value="C:site of double-strand break"/>
    <property type="evidence" value="ECO:0000318"/>
    <property type="project" value="GO_Central"/>
</dbReference>
<dbReference type="GO" id="GO:0003684">
    <property type="term" value="F:damaged DNA binding"/>
    <property type="evidence" value="ECO:0000318"/>
    <property type="project" value="GO_Central"/>
</dbReference>
<dbReference type="GO" id="GO:0000724">
    <property type="term" value="P:double-strand break repair via homologous recombination"/>
    <property type="evidence" value="ECO:0000318"/>
    <property type="project" value="GO_Central"/>
</dbReference>
<keyword evidence="16" id="KW-1185">Reference proteome</keyword>
<dbReference type="OMA" id="MCHDHFY"/>
<protein>
    <recommendedName>
        <fullName evidence="14">RecF/RecN/SMC N-terminal domain-containing protein</fullName>
    </recommendedName>
</protein>
<feature type="coiled-coil region" evidence="12">
    <location>
        <begin position="328"/>
        <end position="419"/>
    </location>
</feature>
<dbReference type="AlphaFoldDB" id="H2XL64"/>
<evidence type="ECO:0000259" key="14">
    <source>
        <dbReference type="Pfam" id="PF02463"/>
    </source>
</evidence>
<evidence type="ECO:0000313" key="15">
    <source>
        <dbReference type="Ensembl" id="ENSCINP00000030396.1"/>
    </source>
</evidence>
<keyword evidence="7" id="KW-0067">ATP-binding</keyword>
<evidence type="ECO:0000256" key="2">
    <source>
        <dbReference type="ARBA" id="ARBA00004286"/>
    </source>
</evidence>
<dbReference type="GO" id="GO:0003697">
    <property type="term" value="F:single-stranded DNA binding"/>
    <property type="evidence" value="ECO:0000318"/>
    <property type="project" value="GO_Central"/>
</dbReference>
<reference evidence="15" key="4">
    <citation type="submission" date="2025-09" db="UniProtKB">
        <authorList>
            <consortium name="Ensembl"/>
        </authorList>
    </citation>
    <scope>IDENTIFICATION</scope>
</reference>
<dbReference type="GO" id="GO:0005524">
    <property type="term" value="F:ATP binding"/>
    <property type="evidence" value="ECO:0007669"/>
    <property type="project" value="UniProtKB-KW"/>
</dbReference>
<evidence type="ECO:0000256" key="12">
    <source>
        <dbReference type="SAM" id="Coils"/>
    </source>
</evidence>
<dbReference type="InParanoid" id="H2XL64"/>
<accession>H2XL64</accession>
<dbReference type="InterPro" id="IPR027417">
    <property type="entry name" value="P-loop_NTPase"/>
</dbReference>
<proteinExistence type="inferred from homology"/>
<evidence type="ECO:0000256" key="9">
    <source>
        <dbReference type="ARBA" id="ARBA00023172"/>
    </source>
</evidence>
<dbReference type="PANTHER" id="PTHR19306">
    <property type="entry name" value="STRUCTURAL MAINTENANCE OF CHROMOSOMES 5,6 SMC5, SMC6"/>
    <property type="match status" value="1"/>
</dbReference>
<evidence type="ECO:0000256" key="5">
    <source>
        <dbReference type="ARBA" id="ARBA00022741"/>
    </source>
</evidence>
<keyword evidence="5" id="KW-0547">Nucleotide-binding</keyword>
<dbReference type="InterPro" id="IPR003395">
    <property type="entry name" value="RecF/RecN/SMC_N"/>
</dbReference>
<evidence type="ECO:0000256" key="3">
    <source>
        <dbReference type="ARBA" id="ARBA00006793"/>
    </source>
</evidence>
<organism evidence="15 16">
    <name type="scientific">Ciona intestinalis</name>
    <name type="common">Transparent sea squirt</name>
    <name type="synonym">Ascidia intestinalis</name>
    <dbReference type="NCBI Taxonomy" id="7719"/>
    <lineage>
        <taxon>Eukaryota</taxon>
        <taxon>Metazoa</taxon>
        <taxon>Chordata</taxon>
        <taxon>Tunicata</taxon>
        <taxon>Ascidiacea</taxon>
        <taxon>Phlebobranchia</taxon>
        <taxon>Cionidae</taxon>
        <taxon>Ciona</taxon>
    </lineage>
</organism>
<keyword evidence="9" id="KW-0233">DNA recombination</keyword>
<dbReference type="Gene3D" id="3.40.50.300">
    <property type="entry name" value="P-loop containing nucleotide triphosphate hydrolases"/>
    <property type="match status" value="2"/>
</dbReference>
<dbReference type="GeneTree" id="ENSGT00550000074816"/>
<reference evidence="16" key="1">
    <citation type="journal article" date="2002" name="Science">
        <title>The draft genome of Ciona intestinalis: insights into chordate and vertebrate origins.</title>
        <authorList>
            <person name="Dehal P."/>
            <person name="Satou Y."/>
            <person name="Campbell R.K."/>
            <person name="Chapman J."/>
            <person name="Degnan B."/>
            <person name="De Tomaso A."/>
            <person name="Davidson B."/>
            <person name="Di Gregorio A."/>
            <person name="Gelpke M."/>
            <person name="Goodstein D.M."/>
            <person name="Harafuji N."/>
            <person name="Hastings K.E."/>
            <person name="Ho I."/>
            <person name="Hotta K."/>
            <person name="Huang W."/>
            <person name="Kawashima T."/>
            <person name="Lemaire P."/>
            <person name="Martinez D."/>
            <person name="Meinertzhagen I.A."/>
            <person name="Necula S."/>
            <person name="Nonaka M."/>
            <person name="Putnam N."/>
            <person name="Rash S."/>
            <person name="Saiga H."/>
            <person name="Satake M."/>
            <person name="Terry A."/>
            <person name="Yamada L."/>
            <person name="Wang H.G."/>
            <person name="Awazu S."/>
            <person name="Azumi K."/>
            <person name="Boore J."/>
            <person name="Branno M."/>
            <person name="Chin-Bow S."/>
            <person name="DeSantis R."/>
            <person name="Doyle S."/>
            <person name="Francino P."/>
            <person name="Keys D.N."/>
            <person name="Haga S."/>
            <person name="Hayashi H."/>
            <person name="Hino K."/>
            <person name="Imai K.S."/>
            <person name="Inaba K."/>
            <person name="Kano S."/>
            <person name="Kobayashi K."/>
            <person name="Kobayashi M."/>
            <person name="Lee B.I."/>
            <person name="Makabe K.W."/>
            <person name="Manohar C."/>
            <person name="Matassi G."/>
            <person name="Medina M."/>
            <person name="Mochizuki Y."/>
            <person name="Mount S."/>
            <person name="Morishita T."/>
            <person name="Miura S."/>
            <person name="Nakayama A."/>
            <person name="Nishizaka S."/>
            <person name="Nomoto H."/>
            <person name="Ohta F."/>
            <person name="Oishi K."/>
            <person name="Rigoutsos I."/>
            <person name="Sano M."/>
            <person name="Sasaki A."/>
            <person name="Sasakura Y."/>
            <person name="Shoguchi E."/>
            <person name="Shin-i T."/>
            <person name="Spagnuolo A."/>
            <person name="Stainier D."/>
            <person name="Suzuki M.M."/>
            <person name="Tassy O."/>
            <person name="Takatori N."/>
            <person name="Tokuoka M."/>
            <person name="Yagi K."/>
            <person name="Yoshizaki F."/>
            <person name="Wada S."/>
            <person name="Zhang C."/>
            <person name="Hyatt P.D."/>
            <person name="Larimer F."/>
            <person name="Detter C."/>
            <person name="Doggett N."/>
            <person name="Glavina T."/>
            <person name="Hawkins T."/>
            <person name="Richardson P."/>
            <person name="Lucas S."/>
            <person name="Kohara Y."/>
            <person name="Levine M."/>
            <person name="Satoh N."/>
            <person name="Rokhsar D.S."/>
        </authorList>
    </citation>
    <scope>NUCLEOTIDE SEQUENCE [LARGE SCALE GENOMIC DNA]</scope>
</reference>
<dbReference type="HOGENOM" id="CLU_009063_0_1_1"/>
<dbReference type="Ensembl" id="ENSCINT00000035783.1">
    <property type="protein sequence ID" value="ENSCINP00000030396.1"/>
    <property type="gene ID" value="ENSCING00000021570.1"/>
</dbReference>
<keyword evidence="10" id="KW-0234">DNA repair</keyword>
<reference evidence="15" key="2">
    <citation type="journal article" date="2008" name="Genome Biol.">
        <title>Improved genome assembly and evidence-based global gene model set for the chordate Ciona intestinalis: new insight into intron and operon populations.</title>
        <authorList>
            <person name="Satou Y."/>
            <person name="Mineta K."/>
            <person name="Ogasawara M."/>
            <person name="Sasakura Y."/>
            <person name="Shoguchi E."/>
            <person name="Ueno K."/>
            <person name="Yamada L."/>
            <person name="Matsumoto J."/>
            <person name="Wasserscheid J."/>
            <person name="Dewar K."/>
            <person name="Wiley G.B."/>
            <person name="Macmil S.L."/>
            <person name="Roe B.A."/>
            <person name="Zeller R.W."/>
            <person name="Hastings K.E."/>
            <person name="Lemaire P."/>
            <person name="Lindquist E."/>
            <person name="Endo T."/>
            <person name="Hotta K."/>
            <person name="Inaba K."/>
        </authorList>
    </citation>
    <scope>NUCLEOTIDE SEQUENCE [LARGE SCALE GENOMIC DNA]</scope>
    <source>
        <strain evidence="15">wild type</strain>
    </source>
</reference>
<dbReference type="GO" id="GO:0030915">
    <property type="term" value="C:Smc5-Smc6 complex"/>
    <property type="evidence" value="ECO:0000318"/>
    <property type="project" value="GO_Central"/>
</dbReference>
<dbReference type="Proteomes" id="UP000008144">
    <property type="component" value="Chromosome 12"/>
</dbReference>
<feature type="region of interest" description="Disordered" evidence="13">
    <location>
        <begin position="644"/>
        <end position="664"/>
    </location>
</feature>
<keyword evidence="6" id="KW-0227">DNA damage</keyword>
<evidence type="ECO:0000256" key="10">
    <source>
        <dbReference type="ARBA" id="ARBA00023204"/>
    </source>
</evidence>
<dbReference type="Pfam" id="PF02463">
    <property type="entry name" value="SMC_N"/>
    <property type="match status" value="1"/>
</dbReference>
<comment type="similarity">
    <text evidence="3">Belongs to the SMC family. SMC6 subfamily.</text>
</comment>
<comment type="subcellular location">
    <subcellularLocation>
        <location evidence="2">Chromosome</location>
    </subcellularLocation>
    <subcellularLocation>
        <location evidence="1">Nucleus</location>
    </subcellularLocation>
</comment>
<dbReference type="STRING" id="7719.ENSCINP00000030396"/>
<dbReference type="GO" id="GO:0005634">
    <property type="term" value="C:nucleus"/>
    <property type="evidence" value="ECO:0000318"/>
    <property type="project" value="GO_Central"/>
</dbReference>
<evidence type="ECO:0000256" key="7">
    <source>
        <dbReference type="ARBA" id="ARBA00022840"/>
    </source>
</evidence>
<dbReference type="FunCoup" id="H2XL64">
    <property type="interactions" value="300"/>
</dbReference>
<keyword evidence="4" id="KW-0158">Chromosome</keyword>
<name>H2XL64_CIOIN</name>
<reference evidence="15" key="3">
    <citation type="submission" date="2025-08" db="UniProtKB">
        <authorList>
            <consortium name="Ensembl"/>
        </authorList>
    </citation>
    <scope>IDENTIFICATION</scope>
</reference>
<feature type="compositionally biased region" description="Basic and acidic residues" evidence="13">
    <location>
        <begin position="644"/>
        <end position="659"/>
    </location>
</feature>
<dbReference type="SUPFAM" id="SSF52540">
    <property type="entry name" value="P-loop containing nucleoside triphosphate hydrolases"/>
    <property type="match status" value="1"/>
</dbReference>
<dbReference type="EMBL" id="EAAA01000862">
    <property type="status" value="NOT_ANNOTATED_CDS"/>
    <property type="molecule type" value="Genomic_DNA"/>
</dbReference>
<evidence type="ECO:0000256" key="11">
    <source>
        <dbReference type="ARBA" id="ARBA00023242"/>
    </source>
</evidence>